<feature type="domain" description="Disease resistance protein winged helix" evidence="8">
    <location>
        <begin position="433"/>
        <end position="503"/>
    </location>
</feature>
<keyword evidence="3" id="KW-0547">Nucleotide-binding</keyword>
<keyword evidence="4" id="KW-0611">Plant defense</keyword>
<dbReference type="Pfam" id="PF23559">
    <property type="entry name" value="WHD_DRP"/>
    <property type="match status" value="1"/>
</dbReference>
<dbReference type="PRINTS" id="PR00364">
    <property type="entry name" value="DISEASERSIST"/>
</dbReference>
<proteinExistence type="predicted"/>
<feature type="domain" description="R13L1/DRL21-like LRR repeat region" evidence="9">
    <location>
        <begin position="694"/>
        <end position="819"/>
    </location>
</feature>
<dbReference type="InterPro" id="IPR036388">
    <property type="entry name" value="WH-like_DNA-bd_sf"/>
</dbReference>
<dbReference type="Pfam" id="PF25019">
    <property type="entry name" value="LRR_R13L1-DRL21"/>
    <property type="match status" value="1"/>
</dbReference>
<dbReference type="InterPro" id="IPR002182">
    <property type="entry name" value="NB-ARC"/>
</dbReference>
<dbReference type="InterPro" id="IPR032675">
    <property type="entry name" value="LRR_dom_sf"/>
</dbReference>
<evidence type="ECO:0000256" key="1">
    <source>
        <dbReference type="ARBA" id="ARBA00022614"/>
    </source>
</evidence>
<feature type="domain" description="Disease resistance N-terminal" evidence="7">
    <location>
        <begin position="14"/>
        <end position="105"/>
    </location>
</feature>
<evidence type="ECO:0000256" key="5">
    <source>
        <dbReference type="ARBA" id="ARBA00022840"/>
    </source>
</evidence>
<feature type="domain" description="NB-ARC" evidence="6">
    <location>
        <begin position="176"/>
        <end position="347"/>
    </location>
</feature>
<evidence type="ECO:0000256" key="3">
    <source>
        <dbReference type="ARBA" id="ARBA00022741"/>
    </source>
</evidence>
<dbReference type="FunFam" id="1.10.10.10:FF:000322">
    <property type="entry name" value="Probable disease resistance protein At1g63360"/>
    <property type="match status" value="1"/>
</dbReference>
<keyword evidence="11" id="KW-1185">Reference proteome</keyword>
<dbReference type="Pfam" id="PF18052">
    <property type="entry name" value="Rx_N"/>
    <property type="match status" value="1"/>
</dbReference>
<dbReference type="GO" id="GO:0043531">
    <property type="term" value="F:ADP binding"/>
    <property type="evidence" value="ECO:0007669"/>
    <property type="project" value="InterPro"/>
</dbReference>
<dbReference type="Gene3D" id="1.10.8.430">
    <property type="entry name" value="Helical domain of apoptotic protease-activating factors"/>
    <property type="match status" value="1"/>
</dbReference>
<dbReference type="InterPro" id="IPR056789">
    <property type="entry name" value="LRR_R13L1-DRL21"/>
</dbReference>
<dbReference type="InterPro" id="IPR042197">
    <property type="entry name" value="Apaf_helical"/>
</dbReference>
<dbReference type="Pfam" id="PF13855">
    <property type="entry name" value="LRR_8"/>
    <property type="match status" value="1"/>
</dbReference>
<reference evidence="11" key="1">
    <citation type="submission" date="2016-06" db="EMBL/GenBank/DDBJ databases">
        <title>Parallel loss of symbiosis genes in relatives of nitrogen-fixing non-legume Parasponia.</title>
        <authorList>
            <person name="Van Velzen R."/>
            <person name="Holmer R."/>
            <person name="Bu F."/>
            <person name="Rutten L."/>
            <person name="Van Zeijl A."/>
            <person name="Liu W."/>
            <person name="Santuari L."/>
            <person name="Cao Q."/>
            <person name="Sharma T."/>
            <person name="Shen D."/>
            <person name="Roswanjaya Y."/>
            <person name="Wardhani T."/>
            <person name="Kalhor M.S."/>
            <person name="Jansen J."/>
            <person name="Van den Hoogen J."/>
            <person name="Gungor B."/>
            <person name="Hartog M."/>
            <person name="Hontelez J."/>
            <person name="Verver J."/>
            <person name="Yang W.-C."/>
            <person name="Schijlen E."/>
            <person name="Repin R."/>
            <person name="Schilthuizen M."/>
            <person name="Schranz E."/>
            <person name="Heidstra R."/>
            <person name="Miyata K."/>
            <person name="Fedorova E."/>
            <person name="Kohlen W."/>
            <person name="Bisseling T."/>
            <person name="Smit S."/>
            <person name="Geurts R."/>
        </authorList>
    </citation>
    <scope>NUCLEOTIDE SEQUENCE [LARGE SCALE GENOMIC DNA]</scope>
    <source>
        <strain evidence="11">cv. RG33-2</strain>
    </source>
</reference>
<dbReference type="Gene3D" id="3.40.50.300">
    <property type="entry name" value="P-loop containing nucleotide triphosphate hydrolases"/>
    <property type="match status" value="1"/>
</dbReference>
<dbReference type="InParanoid" id="A0A2P5AW13"/>
<evidence type="ECO:0000259" key="7">
    <source>
        <dbReference type="Pfam" id="PF18052"/>
    </source>
</evidence>
<evidence type="ECO:0000313" key="11">
    <source>
        <dbReference type="Proteomes" id="UP000237000"/>
    </source>
</evidence>
<dbReference type="GO" id="GO:0006952">
    <property type="term" value="P:defense response"/>
    <property type="evidence" value="ECO:0007669"/>
    <property type="project" value="UniProtKB-KW"/>
</dbReference>
<gene>
    <name evidence="10" type="ORF">TorRG33x02_339690</name>
</gene>
<sequence length="1084" mass="122703">MAVAELVGGAYLCAVLQVLFDRLASREVLDLFSGKEPIVKLLSELNITLNSAGLLLNDAEQKLIKDRRVKKWHDELKDTVYQADDLVYKIGTEKLRKEQEGESQSSFASKVLMKLNPNSFTAFDKKIKSETEEILGKLKLLLEPKNRPDLKIIESKKLPERICAPLVYESDVYGRNDDKEAIVKLLMSDDVGDENFSVIPIVGMGGIGKTTLAQLVYNDEMVNKRFDTKAWVAVGDDKVDCKKVMEIIIKKVTNSKEYETGELYDIQVKLKEVLTGKKFLIVLDDIWDEDPHKWDVLKGSFKSGFHGSTILVTTRSTNVASIMKTRSIHQLARISKDDGWHLFAKYASIDVGPSVFQEIGRRIVDKCNGLPLAIKSLASLLRGKRNKEEWDNLLNIDIWELYEKKSIGILPALWLSYHYLPSHLKPCFAYCAMFPKDYEFIKEVMISMWMAEGLLYPDRGKRSMEEVGEEYFQDLTSRSFFQPANNYYESANFFMHDLMHDLAIFVSGEFCFRMDDTKFFNCACKCRHLLYTGEAYDPKKFEGLSNAKGLHTFFCTRSTKSFSIHRWSLQIEHLLGALIHAGGCLRVLSVSGSNIIKLPGSIGDLKHLKYLDLSHTEIEAIPDTVCNLYNLQTLLLENCSKLTQLPTNIGNLINLRCLHVPNSLIKMPLQIGKLKNLQTLNNFVVGKNSESAGIMQLKELQDLHGTLTIKGLENVADVKDVLEAELKNKKFLSQLNLDFTGCLAPDNSQKEREVLGALQPHANLKRLSICFYKGTTFPDWVGDLLYSNLVDVSLCYCENCCLLPSLGQLPSLKSLQISGLTDVVSIGLEFYYSSDVDVVGSPKPFRSLESLKFEQMSNLKEWLFIQGEVEGSVCVFPRLRELTLFNCKRLKVSLPVFLPSLRKLHIALCDSVVPQQMDVAFPSLETLNICCLEGQEYLLKGGLPTSLKEIEITHCYNLEALDDEVFQRLTSLEKLFLDGCYKLRCLPRALPSSLSYLSIKGCDLLKPRVQGETGEDWPIVQNIPNLYIHDSVWNLVRRLKMEISVETRMGTDDNNSSFMSLSRSICLQFQYMITGDTAPFLVTS</sequence>
<dbReference type="InterPro" id="IPR027417">
    <property type="entry name" value="P-loop_NTPase"/>
</dbReference>
<evidence type="ECO:0000256" key="2">
    <source>
        <dbReference type="ARBA" id="ARBA00022737"/>
    </source>
</evidence>
<dbReference type="Gene3D" id="3.80.10.10">
    <property type="entry name" value="Ribonuclease Inhibitor"/>
    <property type="match status" value="3"/>
</dbReference>
<protein>
    <submittedName>
        <fullName evidence="10">NB-ARC domain, LRR domain containing protein</fullName>
    </submittedName>
</protein>
<dbReference type="Pfam" id="PF00931">
    <property type="entry name" value="NB-ARC"/>
    <property type="match status" value="1"/>
</dbReference>
<keyword evidence="2" id="KW-0677">Repeat</keyword>
<keyword evidence="5" id="KW-0067">ATP-binding</keyword>
<dbReference type="PANTHER" id="PTHR36766:SF40">
    <property type="entry name" value="DISEASE RESISTANCE PROTEIN RGA3"/>
    <property type="match status" value="1"/>
</dbReference>
<dbReference type="FunCoup" id="A0A2P5AW13">
    <property type="interactions" value="371"/>
</dbReference>
<dbReference type="SUPFAM" id="SSF52540">
    <property type="entry name" value="P-loop containing nucleoside triphosphate hydrolases"/>
    <property type="match status" value="1"/>
</dbReference>
<evidence type="ECO:0000259" key="9">
    <source>
        <dbReference type="Pfam" id="PF25019"/>
    </source>
</evidence>
<dbReference type="InterPro" id="IPR058922">
    <property type="entry name" value="WHD_DRP"/>
</dbReference>
<name>A0A2P5AW13_TREOI</name>
<dbReference type="Proteomes" id="UP000237000">
    <property type="component" value="Unassembled WGS sequence"/>
</dbReference>
<dbReference type="FunFam" id="3.40.50.300:FF:001091">
    <property type="entry name" value="Probable disease resistance protein At1g61300"/>
    <property type="match status" value="1"/>
</dbReference>
<dbReference type="PANTHER" id="PTHR36766">
    <property type="entry name" value="PLANT BROAD-SPECTRUM MILDEW RESISTANCE PROTEIN RPW8"/>
    <property type="match status" value="1"/>
</dbReference>
<keyword evidence="1" id="KW-0433">Leucine-rich repeat</keyword>
<dbReference type="Gene3D" id="1.20.5.4130">
    <property type="match status" value="1"/>
</dbReference>
<evidence type="ECO:0000313" key="10">
    <source>
        <dbReference type="EMBL" id="PON40743.1"/>
    </source>
</evidence>
<evidence type="ECO:0000259" key="8">
    <source>
        <dbReference type="Pfam" id="PF23559"/>
    </source>
</evidence>
<evidence type="ECO:0000256" key="4">
    <source>
        <dbReference type="ARBA" id="ARBA00022821"/>
    </source>
</evidence>
<dbReference type="AlphaFoldDB" id="A0A2P5AW13"/>
<comment type="caution">
    <text evidence="10">The sequence shown here is derived from an EMBL/GenBank/DDBJ whole genome shotgun (WGS) entry which is preliminary data.</text>
</comment>
<dbReference type="OrthoDB" id="37484at2759"/>
<dbReference type="GO" id="GO:0005524">
    <property type="term" value="F:ATP binding"/>
    <property type="evidence" value="ECO:0007669"/>
    <property type="project" value="UniProtKB-KW"/>
</dbReference>
<dbReference type="EMBL" id="JXTC01000680">
    <property type="protein sequence ID" value="PON40743.1"/>
    <property type="molecule type" value="Genomic_DNA"/>
</dbReference>
<dbReference type="InterPro" id="IPR041118">
    <property type="entry name" value="Rx_N"/>
</dbReference>
<dbReference type="GO" id="GO:0051707">
    <property type="term" value="P:response to other organism"/>
    <property type="evidence" value="ECO:0007669"/>
    <property type="project" value="UniProtKB-ARBA"/>
</dbReference>
<dbReference type="InterPro" id="IPR001611">
    <property type="entry name" value="Leu-rich_rpt"/>
</dbReference>
<dbReference type="SUPFAM" id="SSF52058">
    <property type="entry name" value="L domain-like"/>
    <property type="match status" value="1"/>
</dbReference>
<evidence type="ECO:0000259" key="6">
    <source>
        <dbReference type="Pfam" id="PF00931"/>
    </source>
</evidence>
<organism evidence="10 11">
    <name type="scientific">Trema orientale</name>
    <name type="common">Charcoal tree</name>
    <name type="synonym">Celtis orientalis</name>
    <dbReference type="NCBI Taxonomy" id="63057"/>
    <lineage>
        <taxon>Eukaryota</taxon>
        <taxon>Viridiplantae</taxon>
        <taxon>Streptophyta</taxon>
        <taxon>Embryophyta</taxon>
        <taxon>Tracheophyta</taxon>
        <taxon>Spermatophyta</taxon>
        <taxon>Magnoliopsida</taxon>
        <taxon>eudicotyledons</taxon>
        <taxon>Gunneridae</taxon>
        <taxon>Pentapetalae</taxon>
        <taxon>rosids</taxon>
        <taxon>fabids</taxon>
        <taxon>Rosales</taxon>
        <taxon>Cannabaceae</taxon>
        <taxon>Trema</taxon>
    </lineage>
</organism>
<dbReference type="Gene3D" id="1.10.10.10">
    <property type="entry name" value="Winged helix-like DNA-binding domain superfamily/Winged helix DNA-binding domain"/>
    <property type="match status" value="1"/>
</dbReference>
<accession>A0A2P5AW13</accession>